<evidence type="ECO:0000259" key="7">
    <source>
        <dbReference type="PROSITE" id="PS50287"/>
    </source>
</evidence>
<dbReference type="OrthoDB" id="6924245at2759"/>
<keyword evidence="3" id="KW-0732">Signal</keyword>
<protein>
    <submittedName>
        <fullName evidence="8">CILP2 protein</fullName>
    </submittedName>
</protein>
<evidence type="ECO:0000313" key="9">
    <source>
        <dbReference type="Proteomes" id="UP000838412"/>
    </source>
</evidence>
<dbReference type="Proteomes" id="UP000838412">
    <property type="component" value="Chromosome 1"/>
</dbReference>
<feature type="domain" description="SRCR" evidence="7">
    <location>
        <begin position="24"/>
        <end position="139"/>
    </location>
</feature>
<dbReference type="PROSITE" id="PS50287">
    <property type="entry name" value="SRCR_2"/>
    <property type="match status" value="1"/>
</dbReference>
<dbReference type="InterPro" id="IPR039675">
    <property type="entry name" value="CILP1/CILP2"/>
</dbReference>
<organism evidence="8 9">
    <name type="scientific">Branchiostoma lanceolatum</name>
    <name type="common">Common lancelet</name>
    <name type="synonym">Amphioxus lanceolatum</name>
    <dbReference type="NCBI Taxonomy" id="7740"/>
    <lineage>
        <taxon>Eukaryota</taxon>
        <taxon>Metazoa</taxon>
        <taxon>Chordata</taxon>
        <taxon>Cephalochordata</taxon>
        <taxon>Leptocardii</taxon>
        <taxon>Amphioxiformes</taxon>
        <taxon>Branchiostomatidae</taxon>
        <taxon>Branchiostoma</taxon>
    </lineage>
</organism>
<comment type="caution">
    <text evidence="6">Lacks conserved residue(s) required for the propagation of feature annotation.</text>
</comment>
<dbReference type="InterPro" id="IPR022041">
    <property type="entry name" value="Methyltransf_FA"/>
</dbReference>
<keyword evidence="5" id="KW-0325">Glycoprotein</keyword>
<evidence type="ECO:0000313" key="8">
    <source>
        <dbReference type="EMBL" id="CAH1233319.1"/>
    </source>
</evidence>
<keyword evidence="2" id="KW-0964">Secreted</keyword>
<dbReference type="AlphaFoldDB" id="A0A8J9YK49"/>
<accession>A0A8J9YK49</accession>
<dbReference type="GO" id="GO:0016020">
    <property type="term" value="C:membrane"/>
    <property type="evidence" value="ECO:0007669"/>
    <property type="project" value="InterPro"/>
</dbReference>
<dbReference type="PANTHER" id="PTHR15031:SF4">
    <property type="entry name" value="CARTILAGE INTERMEDIATE LAYER PROTEIN 1"/>
    <property type="match status" value="1"/>
</dbReference>
<dbReference type="GO" id="GO:0005576">
    <property type="term" value="C:extracellular region"/>
    <property type="evidence" value="ECO:0007669"/>
    <property type="project" value="UniProtKB-SubCell"/>
</dbReference>
<dbReference type="Pfam" id="PF13330">
    <property type="entry name" value="Mucin2_WxxW"/>
    <property type="match status" value="2"/>
</dbReference>
<comment type="subcellular location">
    <subcellularLocation>
        <location evidence="1">Secreted</location>
    </subcellularLocation>
</comment>
<dbReference type="InterPro" id="IPR036772">
    <property type="entry name" value="SRCR-like_dom_sf"/>
</dbReference>
<gene>
    <name evidence="8" type="primary">CILP2</name>
    <name evidence="8" type="ORF">BLAG_LOCUS2123</name>
</gene>
<sequence length="494" mass="55104">MSGCQDPFCKLRTQRGRQGPIGTTRLVGDTENTGQVEVMYDNTWAKVCRHQEVLMNLLAAQVVCMELGMDAGYVTTSDPPVGPVDEPQHSWLRSVSCSLLDVSLAGCQHHPWKLELCPVEHILAVNCFDIDDDQGIVCNSNNANTINNRHDYIGYRNDYSFEDYYTSNNNQLYCTCSDNNTIGKHYRSNTNNKSTKHTGNDYNSSDINTFNRICSKTSSSTKYCNHRIIYINANHNHGYNYCNNNSTKFRRDNNTACTSWTVWFNRDSPEGRHDSETLTDLQTENPGQICTEPVGIQARVSGSRMGALLTGELFKSFSPTQGFDCMNSEQDDGSCQDYETQHKGFWISWTLNGTIAVGRDDDITPFMQLSDPDPLPIRFVAFATAHGSYGSFEICDEMRTDGVGLKAIAQPNMAFRLSPDHGWSDSGVIRELARLAFGRVGWRSAESAGVRLRQPNVLKISKHSALDGGSEMGRLVFGWCSARSASARLVFGIE</sequence>
<evidence type="ECO:0000256" key="1">
    <source>
        <dbReference type="ARBA" id="ARBA00004613"/>
    </source>
</evidence>
<dbReference type="SUPFAM" id="SSF56487">
    <property type="entry name" value="SRCR-like"/>
    <property type="match status" value="1"/>
</dbReference>
<name>A0A8J9YK49_BRALA</name>
<evidence type="ECO:0000256" key="5">
    <source>
        <dbReference type="ARBA" id="ARBA00023180"/>
    </source>
</evidence>
<dbReference type="Pfam" id="PF12248">
    <property type="entry name" value="Methyltransf_FA"/>
    <property type="match status" value="1"/>
</dbReference>
<evidence type="ECO:0000256" key="4">
    <source>
        <dbReference type="ARBA" id="ARBA00023157"/>
    </source>
</evidence>
<keyword evidence="9" id="KW-1185">Reference proteome</keyword>
<dbReference type="InterPro" id="IPR025155">
    <property type="entry name" value="WxxW_domain"/>
</dbReference>
<dbReference type="PANTHER" id="PTHR15031">
    <property type="entry name" value="CARTILAGE INTERMEDIATE LAYER PROTEIN CLIP"/>
    <property type="match status" value="1"/>
</dbReference>
<dbReference type="Pfam" id="PF00530">
    <property type="entry name" value="SRCR"/>
    <property type="match status" value="1"/>
</dbReference>
<dbReference type="Gene3D" id="3.10.250.10">
    <property type="entry name" value="SRCR-like domain"/>
    <property type="match status" value="1"/>
</dbReference>
<feature type="disulfide bond" evidence="6">
    <location>
        <begin position="97"/>
        <end position="107"/>
    </location>
</feature>
<proteinExistence type="predicted"/>
<keyword evidence="4 6" id="KW-1015">Disulfide bond</keyword>
<evidence type="ECO:0000256" key="2">
    <source>
        <dbReference type="ARBA" id="ARBA00022525"/>
    </source>
</evidence>
<evidence type="ECO:0000256" key="3">
    <source>
        <dbReference type="ARBA" id="ARBA00022729"/>
    </source>
</evidence>
<dbReference type="InterPro" id="IPR001190">
    <property type="entry name" value="SRCR"/>
</dbReference>
<evidence type="ECO:0000256" key="6">
    <source>
        <dbReference type="PROSITE-ProRule" id="PRU00196"/>
    </source>
</evidence>
<dbReference type="SMART" id="SM00202">
    <property type="entry name" value="SR"/>
    <property type="match status" value="1"/>
</dbReference>
<dbReference type="EMBL" id="OV696686">
    <property type="protein sequence ID" value="CAH1233319.1"/>
    <property type="molecule type" value="Genomic_DNA"/>
</dbReference>
<reference evidence="8" key="1">
    <citation type="submission" date="2022-01" db="EMBL/GenBank/DDBJ databases">
        <authorList>
            <person name="Braso-Vives M."/>
        </authorList>
    </citation>
    <scope>NUCLEOTIDE SEQUENCE</scope>
</reference>